<comment type="caution">
    <text evidence="1">The sequence shown here is derived from an EMBL/GenBank/DDBJ whole genome shotgun (WGS) entry which is preliminary data.</text>
</comment>
<organism evidence="1 2">
    <name type="scientific">Pleurodeles waltl</name>
    <name type="common">Iberian ribbed newt</name>
    <dbReference type="NCBI Taxonomy" id="8319"/>
    <lineage>
        <taxon>Eukaryota</taxon>
        <taxon>Metazoa</taxon>
        <taxon>Chordata</taxon>
        <taxon>Craniata</taxon>
        <taxon>Vertebrata</taxon>
        <taxon>Euteleostomi</taxon>
        <taxon>Amphibia</taxon>
        <taxon>Batrachia</taxon>
        <taxon>Caudata</taxon>
        <taxon>Salamandroidea</taxon>
        <taxon>Salamandridae</taxon>
        <taxon>Pleurodelinae</taxon>
        <taxon>Pleurodeles</taxon>
    </lineage>
</organism>
<gene>
    <name evidence="1" type="ORF">NDU88_007858</name>
</gene>
<dbReference type="AlphaFoldDB" id="A0AAV7PR76"/>
<reference evidence="1" key="1">
    <citation type="journal article" date="2022" name="bioRxiv">
        <title>Sequencing and chromosome-scale assembly of the giantPleurodeles waltlgenome.</title>
        <authorList>
            <person name="Brown T."/>
            <person name="Elewa A."/>
            <person name="Iarovenko S."/>
            <person name="Subramanian E."/>
            <person name="Araus A.J."/>
            <person name="Petzold A."/>
            <person name="Susuki M."/>
            <person name="Suzuki K.-i.T."/>
            <person name="Hayashi T."/>
            <person name="Toyoda A."/>
            <person name="Oliveira C."/>
            <person name="Osipova E."/>
            <person name="Leigh N.D."/>
            <person name="Simon A."/>
            <person name="Yun M.H."/>
        </authorList>
    </citation>
    <scope>NUCLEOTIDE SEQUENCE</scope>
    <source>
        <strain evidence="1">20211129_DDA</strain>
        <tissue evidence="1">Liver</tissue>
    </source>
</reference>
<proteinExistence type="predicted"/>
<name>A0AAV7PR76_PLEWA</name>
<keyword evidence="2" id="KW-1185">Reference proteome</keyword>
<dbReference type="Proteomes" id="UP001066276">
    <property type="component" value="Chromosome 7"/>
</dbReference>
<accession>A0AAV7PR76</accession>
<sequence length="99" mass="10772">MSSGSTNWNRFPVPAGTVLHTHTFSHTTMRTKAVCAGELWLRSDVTDEKAVPQAFSGAFQFWVSQRRVSAPKPAWSGAEPHTARHLQTAPVSLLGLLAS</sequence>
<evidence type="ECO:0000313" key="2">
    <source>
        <dbReference type="Proteomes" id="UP001066276"/>
    </source>
</evidence>
<protein>
    <submittedName>
        <fullName evidence="1">Uncharacterized protein</fullName>
    </submittedName>
</protein>
<evidence type="ECO:0000313" key="1">
    <source>
        <dbReference type="EMBL" id="KAJ1129490.1"/>
    </source>
</evidence>
<dbReference type="EMBL" id="JANPWB010000011">
    <property type="protein sequence ID" value="KAJ1129490.1"/>
    <property type="molecule type" value="Genomic_DNA"/>
</dbReference>